<evidence type="ECO:0000256" key="4">
    <source>
        <dbReference type="ARBA" id="ARBA00022729"/>
    </source>
</evidence>
<dbReference type="RefSeq" id="WP_349659058.1">
    <property type="nucleotide sequence ID" value="NZ_JBEGDG010000003.1"/>
</dbReference>
<gene>
    <name evidence="9" type="ORF">ABNX05_06915</name>
</gene>
<keyword evidence="7" id="KW-0472">Membrane</keyword>
<feature type="compositionally biased region" description="Basic and acidic residues" evidence="6">
    <location>
        <begin position="377"/>
        <end position="390"/>
    </location>
</feature>
<dbReference type="PANTHER" id="PTHR37824">
    <property type="entry name" value="IRON-REGULATED SURFACE DETERMINANT PROTEIN C"/>
    <property type="match status" value="1"/>
</dbReference>
<feature type="domain" description="NEAT" evidence="8">
    <location>
        <begin position="168"/>
        <end position="287"/>
    </location>
</feature>
<evidence type="ECO:0000313" key="9">
    <source>
        <dbReference type="EMBL" id="MEQ6354345.1"/>
    </source>
</evidence>
<dbReference type="InterPro" id="IPR037250">
    <property type="entry name" value="NEAT_dom_sf"/>
</dbReference>
<evidence type="ECO:0000313" key="10">
    <source>
        <dbReference type="Proteomes" id="UP001478862"/>
    </source>
</evidence>
<keyword evidence="10" id="KW-1185">Reference proteome</keyword>
<keyword evidence="5" id="KW-0572">Peptidoglycan-anchor</keyword>
<keyword evidence="4" id="KW-0732">Signal</keyword>
<dbReference type="Proteomes" id="UP001478862">
    <property type="component" value="Unassembled WGS sequence"/>
</dbReference>
<evidence type="ECO:0000256" key="2">
    <source>
        <dbReference type="ARBA" id="ARBA00022512"/>
    </source>
</evidence>
<organism evidence="9 10">
    <name type="scientific">Lysinibacillus zambalensis</name>
    <dbReference type="NCBI Taxonomy" id="3160866"/>
    <lineage>
        <taxon>Bacteria</taxon>
        <taxon>Bacillati</taxon>
        <taxon>Bacillota</taxon>
        <taxon>Bacilli</taxon>
        <taxon>Bacillales</taxon>
        <taxon>Bacillaceae</taxon>
        <taxon>Lysinibacillus</taxon>
    </lineage>
</organism>
<dbReference type="PROSITE" id="PS50978">
    <property type="entry name" value="NEAT"/>
    <property type="match status" value="1"/>
</dbReference>
<keyword evidence="3" id="KW-0964">Secreted</keyword>
<dbReference type="PANTHER" id="PTHR37824:SF1">
    <property type="entry name" value="IRON-REGULATED SURFACE DETERMINANT PROTEIN C"/>
    <property type="match status" value="1"/>
</dbReference>
<evidence type="ECO:0000256" key="6">
    <source>
        <dbReference type="SAM" id="MobiDB-lite"/>
    </source>
</evidence>
<keyword evidence="7" id="KW-0812">Transmembrane</keyword>
<keyword evidence="7" id="KW-1133">Transmembrane helix</keyword>
<proteinExistence type="predicted"/>
<feature type="transmembrane region" description="Helical" evidence="7">
    <location>
        <begin position="405"/>
        <end position="423"/>
    </location>
</feature>
<dbReference type="SUPFAM" id="SSF158911">
    <property type="entry name" value="NEAT domain-like"/>
    <property type="match status" value="1"/>
</dbReference>
<dbReference type="EMBL" id="JBEGDG010000003">
    <property type="protein sequence ID" value="MEQ6354345.1"/>
    <property type="molecule type" value="Genomic_DNA"/>
</dbReference>
<reference evidence="9 10" key="1">
    <citation type="submission" date="2024-06" db="EMBL/GenBank/DDBJ databases">
        <title>Lysinibacillus zambalefons sp. nov., a Novel Firmicute Isolated from the Poon Bato Zambales Hyperalkaline Spring.</title>
        <authorList>
            <person name="Aja J.A."/>
            <person name="Lazaro J.E.H."/>
            <person name="Llorin L.D."/>
            <person name="Lim K.R."/>
            <person name="Teodosio J."/>
            <person name="Dalisay D.S."/>
        </authorList>
    </citation>
    <scope>NUCLEOTIDE SEQUENCE [LARGE SCALE GENOMIC DNA]</scope>
    <source>
        <strain evidence="9 10">M3</strain>
    </source>
</reference>
<protein>
    <submittedName>
        <fullName evidence="9">NEAT domain-containing protein</fullName>
    </submittedName>
</protein>
<dbReference type="InterPro" id="IPR006635">
    <property type="entry name" value="NEAT_dom"/>
</dbReference>
<feature type="region of interest" description="Disordered" evidence="6">
    <location>
        <begin position="365"/>
        <end position="390"/>
    </location>
</feature>
<evidence type="ECO:0000256" key="3">
    <source>
        <dbReference type="ARBA" id="ARBA00022525"/>
    </source>
</evidence>
<evidence type="ECO:0000259" key="8">
    <source>
        <dbReference type="PROSITE" id="PS50978"/>
    </source>
</evidence>
<evidence type="ECO:0000256" key="5">
    <source>
        <dbReference type="ARBA" id="ARBA00023088"/>
    </source>
</evidence>
<accession>A0ABV1MPC9</accession>
<name>A0ABV1MPC9_9BACI</name>
<keyword evidence="2" id="KW-0134">Cell wall</keyword>
<sequence>MINNRKIFRVFVLSTILLMFLPPFVWLQAKAEESVLENGSYQVELSFSSLDGVKDNIFSELATIDVKNGQYSLNLTINQPLSIRDIHIEQLENELSSNVQTENLVQFDVKDLHQPIIIKGKMALSSSEEYLPFSQELQLQLTTLSIIGPKDEEVIPENESKESPSEEIYDKEWSMNYVLLVDGKNEQSIMNTYVNPVAKIKEKNGKYYAHMTILKSNWITGLTVDQQGNQVEPKLISLVDNTRIVEFEISNFEKPIRMWVKVDIPDISYHHQYFVNLKFDQQQVAKLLNKPSTKEPSKQVASEKPPVIVKEEVKKAPVIVKEGMKKVPVVTQYETAVKQPQTSRPLPSFQPALTVPKEERLAFDRTLDAPIEDEEDDKKADVKEETSKKITKDSKVDQQLAQLNIVKIVLLVVTCLLSGLLLVRRFKNSRKDVTEQK</sequence>
<dbReference type="Pfam" id="PF05031">
    <property type="entry name" value="NEAT"/>
    <property type="match status" value="1"/>
</dbReference>
<evidence type="ECO:0000256" key="7">
    <source>
        <dbReference type="SAM" id="Phobius"/>
    </source>
</evidence>
<dbReference type="InterPro" id="IPR050436">
    <property type="entry name" value="IsdA"/>
</dbReference>
<dbReference type="CDD" id="cd06920">
    <property type="entry name" value="NEAT"/>
    <property type="match status" value="1"/>
</dbReference>
<dbReference type="SMART" id="SM00725">
    <property type="entry name" value="NEAT"/>
    <property type="match status" value="1"/>
</dbReference>
<comment type="caution">
    <text evidence="9">The sequence shown here is derived from an EMBL/GenBank/DDBJ whole genome shotgun (WGS) entry which is preliminary data.</text>
</comment>
<comment type="subcellular location">
    <subcellularLocation>
        <location evidence="1">Secreted</location>
        <location evidence="1">Cell wall</location>
        <topology evidence="1">Peptidoglycan-anchor</topology>
    </subcellularLocation>
</comment>
<dbReference type="Gene3D" id="2.60.40.1850">
    <property type="match status" value="2"/>
</dbReference>
<evidence type="ECO:0000256" key="1">
    <source>
        <dbReference type="ARBA" id="ARBA00004168"/>
    </source>
</evidence>